<keyword evidence="4" id="KW-1185">Reference proteome</keyword>
<accession>A0A1Q9CUG5</accession>
<name>A0A1Q9CUG5_SYMMI</name>
<feature type="region of interest" description="Disordered" evidence="2">
    <location>
        <begin position="432"/>
        <end position="466"/>
    </location>
</feature>
<evidence type="ECO:0000256" key="1">
    <source>
        <dbReference type="SAM" id="Coils"/>
    </source>
</evidence>
<dbReference type="SUPFAM" id="SSF90257">
    <property type="entry name" value="Myosin rod fragments"/>
    <property type="match status" value="1"/>
</dbReference>
<protein>
    <submittedName>
        <fullName evidence="3">Uncharacterized protein</fullName>
    </submittedName>
</protein>
<feature type="region of interest" description="Disordered" evidence="2">
    <location>
        <begin position="1"/>
        <end position="21"/>
    </location>
</feature>
<gene>
    <name evidence="3" type="ORF">AK812_SmicGene32301</name>
</gene>
<organism evidence="3 4">
    <name type="scientific">Symbiodinium microadriaticum</name>
    <name type="common">Dinoflagellate</name>
    <name type="synonym">Zooxanthella microadriatica</name>
    <dbReference type="NCBI Taxonomy" id="2951"/>
    <lineage>
        <taxon>Eukaryota</taxon>
        <taxon>Sar</taxon>
        <taxon>Alveolata</taxon>
        <taxon>Dinophyceae</taxon>
        <taxon>Suessiales</taxon>
        <taxon>Symbiodiniaceae</taxon>
        <taxon>Symbiodinium</taxon>
    </lineage>
</organism>
<evidence type="ECO:0000313" key="3">
    <source>
        <dbReference type="EMBL" id="OLP86560.1"/>
    </source>
</evidence>
<feature type="compositionally biased region" description="Low complexity" evidence="2">
    <location>
        <begin position="10"/>
        <end position="21"/>
    </location>
</feature>
<sequence length="645" mass="70057">MHLPSRIDVASSHQASSPASHDGIIRAGSIVQVLPGRQFPSFSAGDVGVVKRVDDEARTCDVVFDHGAGPLTVAVRHLKLSQAQDFATPRESSLARMDPLALQGLYSPKASRHLPDLEAQLASQQHALNSIEARLAACEAALSVEDSRGKPAGRLVAARVAALEGAHQAEVNELRRALNEAAGLSREQDNIHRKHRSTGREIEQLFQGLEQRCQNLQDSARRLETELSGLTASMSGHERRAAKLQDVVASSSTGLSELAALLEGQERRTVDLAQALSTARKDLAELADRFEASRRSERRDRELKSPASTRALEGQDADAIWKALRELQELVVHESEHRAAGLREVLGVIGKDAEQLRNDQTRHEVEIEGRCKADALKIKHHIAESQARVSEYEKQTNRVEKRLDALSQALSAERNARIEAFVWLEEQVRDVQPSVTKGSSAPSGVVPDSPVTRNDSPSREEAPTRVSLKRLQALEAKFEKKSQAVYQSEQRPTSTTTEETLEKLRGQLDGLRAELKVAGVRPEASATYVLSPRSLRAAEVGTASPARLVQATQLPPRVVYSYQTVAAPAAPPQASGYAEPTATVGLDLNRDGKADIPVPTTDPNDGSCLQAEAAFRGKQPNSPRVTLCTGPAKGYVRPTEFATFG</sequence>
<dbReference type="EMBL" id="LSRX01000910">
    <property type="protein sequence ID" value="OLP86560.1"/>
    <property type="molecule type" value="Genomic_DNA"/>
</dbReference>
<keyword evidence="1" id="KW-0175">Coiled coil</keyword>
<evidence type="ECO:0000313" key="4">
    <source>
        <dbReference type="Proteomes" id="UP000186817"/>
    </source>
</evidence>
<feature type="coiled-coil region" evidence="1">
    <location>
        <begin position="494"/>
        <end position="521"/>
    </location>
</feature>
<reference evidence="3 4" key="1">
    <citation type="submission" date="2016-02" db="EMBL/GenBank/DDBJ databases">
        <title>Genome analysis of coral dinoflagellate symbionts highlights evolutionary adaptations to a symbiotic lifestyle.</title>
        <authorList>
            <person name="Aranda M."/>
            <person name="Li Y."/>
            <person name="Liew Y.J."/>
            <person name="Baumgarten S."/>
            <person name="Simakov O."/>
            <person name="Wilson M."/>
            <person name="Piel J."/>
            <person name="Ashoor H."/>
            <person name="Bougouffa S."/>
            <person name="Bajic V.B."/>
            <person name="Ryu T."/>
            <person name="Ravasi T."/>
            <person name="Bayer T."/>
            <person name="Micklem G."/>
            <person name="Kim H."/>
            <person name="Bhak J."/>
            <person name="Lajeunesse T.C."/>
            <person name="Voolstra C.R."/>
        </authorList>
    </citation>
    <scope>NUCLEOTIDE SEQUENCE [LARGE SCALE GENOMIC DNA]</scope>
    <source>
        <strain evidence="3 4">CCMP2467</strain>
    </source>
</reference>
<dbReference type="Proteomes" id="UP000186817">
    <property type="component" value="Unassembled WGS sequence"/>
</dbReference>
<evidence type="ECO:0000256" key="2">
    <source>
        <dbReference type="SAM" id="MobiDB-lite"/>
    </source>
</evidence>
<feature type="coiled-coil region" evidence="1">
    <location>
        <begin position="160"/>
        <end position="240"/>
    </location>
</feature>
<comment type="caution">
    <text evidence="3">The sequence shown here is derived from an EMBL/GenBank/DDBJ whole genome shotgun (WGS) entry which is preliminary data.</text>
</comment>
<feature type="compositionally biased region" description="Polar residues" evidence="2">
    <location>
        <begin position="433"/>
        <end position="442"/>
    </location>
</feature>
<proteinExistence type="predicted"/>
<feature type="coiled-coil region" evidence="1">
    <location>
        <begin position="382"/>
        <end position="409"/>
    </location>
</feature>
<dbReference type="AlphaFoldDB" id="A0A1Q9CUG5"/>
<dbReference type="OrthoDB" id="425384at2759"/>